<dbReference type="SUPFAM" id="SSF90002">
    <property type="entry name" value="Hypothetical protein YjiA, C-terminal domain"/>
    <property type="match status" value="1"/>
</dbReference>
<dbReference type="Proteomes" id="UP000184096">
    <property type="component" value="Chromosome I"/>
</dbReference>
<dbReference type="Gene3D" id="3.40.50.300">
    <property type="entry name" value="P-loop containing nucleotide triphosphate hydrolases"/>
    <property type="match status" value="1"/>
</dbReference>
<dbReference type="InterPro" id="IPR011629">
    <property type="entry name" value="CobW-like_C"/>
</dbReference>
<dbReference type="GO" id="GO:0000166">
    <property type="term" value="F:nucleotide binding"/>
    <property type="evidence" value="ECO:0007669"/>
    <property type="project" value="UniProtKB-KW"/>
</dbReference>
<evidence type="ECO:0000256" key="4">
    <source>
        <dbReference type="ARBA" id="ARBA00034320"/>
    </source>
</evidence>
<dbReference type="InterPro" id="IPR036627">
    <property type="entry name" value="CobW-likC_sf"/>
</dbReference>
<keyword evidence="1" id="KW-0547">Nucleotide-binding</keyword>
<comment type="similarity">
    <text evidence="4">Belongs to the SIMIBI class G3E GTPase family. ZNG1 subfamily.</text>
</comment>
<evidence type="ECO:0000256" key="3">
    <source>
        <dbReference type="ARBA" id="ARBA00023186"/>
    </source>
</evidence>
<keyword evidence="9" id="KW-1185">Reference proteome</keyword>
<dbReference type="SUPFAM" id="SSF52540">
    <property type="entry name" value="P-loop containing nucleoside triphosphate hydrolases"/>
    <property type="match status" value="1"/>
</dbReference>
<dbReference type="GO" id="GO:0005737">
    <property type="term" value="C:cytoplasm"/>
    <property type="evidence" value="ECO:0007669"/>
    <property type="project" value="TreeGrafter"/>
</dbReference>
<keyword evidence="3" id="KW-0143">Chaperone</keyword>
<evidence type="ECO:0000256" key="6">
    <source>
        <dbReference type="ARBA" id="ARBA00049117"/>
    </source>
</evidence>
<dbReference type="InterPro" id="IPR003495">
    <property type="entry name" value="CobW/HypB/UreG_nucleotide-bd"/>
</dbReference>
<dbReference type="InterPro" id="IPR051316">
    <property type="entry name" value="Zinc-reg_GTPase_activator"/>
</dbReference>
<dbReference type="EMBL" id="LT670849">
    <property type="protein sequence ID" value="SHN67728.1"/>
    <property type="molecule type" value="Genomic_DNA"/>
</dbReference>
<comment type="catalytic activity">
    <reaction evidence="6">
        <text>GTP + H2O = GDP + phosphate + H(+)</text>
        <dbReference type="Rhea" id="RHEA:19669"/>
        <dbReference type="ChEBI" id="CHEBI:15377"/>
        <dbReference type="ChEBI" id="CHEBI:15378"/>
        <dbReference type="ChEBI" id="CHEBI:37565"/>
        <dbReference type="ChEBI" id="CHEBI:43474"/>
        <dbReference type="ChEBI" id="CHEBI:58189"/>
    </reaction>
    <physiologicalReaction direction="left-to-right" evidence="6">
        <dbReference type="Rhea" id="RHEA:19670"/>
    </physiologicalReaction>
</comment>
<protein>
    <submittedName>
        <fullName evidence="8">GTPase, G3E family</fullName>
    </submittedName>
</protein>
<dbReference type="SMART" id="SM00833">
    <property type="entry name" value="CobW_C"/>
    <property type="match status" value="1"/>
</dbReference>
<accession>A0A1M7TAI7</accession>
<name>A0A1M7TAI7_9BRAD</name>
<dbReference type="PANTHER" id="PTHR13748:SF62">
    <property type="entry name" value="COBW DOMAIN-CONTAINING PROTEIN"/>
    <property type="match status" value="1"/>
</dbReference>
<evidence type="ECO:0000256" key="2">
    <source>
        <dbReference type="ARBA" id="ARBA00022801"/>
    </source>
</evidence>
<organism evidence="8 9">
    <name type="scientific">Bradyrhizobium erythrophlei</name>
    <dbReference type="NCBI Taxonomy" id="1437360"/>
    <lineage>
        <taxon>Bacteria</taxon>
        <taxon>Pseudomonadati</taxon>
        <taxon>Pseudomonadota</taxon>
        <taxon>Alphaproteobacteria</taxon>
        <taxon>Hyphomicrobiales</taxon>
        <taxon>Nitrobacteraceae</taxon>
        <taxon>Bradyrhizobium</taxon>
    </lineage>
</organism>
<evidence type="ECO:0000259" key="7">
    <source>
        <dbReference type="SMART" id="SM00833"/>
    </source>
</evidence>
<dbReference type="RefSeq" id="WP_072817123.1">
    <property type="nucleotide sequence ID" value="NZ_LT670849.1"/>
</dbReference>
<dbReference type="AlphaFoldDB" id="A0A1M7TAI7"/>
<dbReference type="CDD" id="cd03112">
    <property type="entry name" value="CobW-like"/>
    <property type="match status" value="1"/>
</dbReference>
<dbReference type="OrthoDB" id="9808822at2"/>
<sequence length="334" mass="36216">MNRTPLVLLTGFLGAGKTTMLNTLLATPEFRDTAVVINEAGDVGLDHLLVEQGSDSITMLEGGCLCCRAKGALAPALANLMRRTRDESLPPFKRVVVETSGLSDPAPLLEGLITDAYFNRFFELAGVVTAIDARAFAATADRHPEARMQVALADRLLLTKTDLATSGEIRKVQQALTNLNPHARQHLVQPGMATMSAFWPQALDLPRALARPNMICSPEPAAIASASLVFEGAIEPDALEAWLDHTINLLGPMLLRMKAILNVADTTRPTVLHAVQGLLHRPLDLKAWPNGDRQNRVVLIGRDVEEQILMDALARLSTIARAPIQKFAKVSHQS</sequence>
<dbReference type="InterPro" id="IPR027417">
    <property type="entry name" value="P-loop_NTPase"/>
</dbReference>
<gene>
    <name evidence="8" type="ORF">SAMN05444170_1235</name>
</gene>
<reference evidence="9" key="1">
    <citation type="submission" date="2016-11" db="EMBL/GenBank/DDBJ databases">
        <authorList>
            <person name="Varghese N."/>
            <person name="Submissions S."/>
        </authorList>
    </citation>
    <scope>NUCLEOTIDE SEQUENCE [LARGE SCALE GENOMIC DNA]</scope>
    <source>
        <strain evidence="9">GAS401</strain>
    </source>
</reference>
<feature type="domain" description="CobW C-terminal" evidence="7">
    <location>
        <begin position="223"/>
        <end position="317"/>
    </location>
</feature>
<evidence type="ECO:0000313" key="8">
    <source>
        <dbReference type="EMBL" id="SHN67728.1"/>
    </source>
</evidence>
<proteinExistence type="inferred from homology"/>
<dbReference type="PANTHER" id="PTHR13748">
    <property type="entry name" value="COBW-RELATED"/>
    <property type="match status" value="1"/>
</dbReference>
<evidence type="ECO:0000256" key="1">
    <source>
        <dbReference type="ARBA" id="ARBA00022741"/>
    </source>
</evidence>
<dbReference type="Pfam" id="PF02492">
    <property type="entry name" value="cobW"/>
    <property type="match status" value="1"/>
</dbReference>
<dbReference type="GO" id="GO:0016787">
    <property type="term" value="F:hydrolase activity"/>
    <property type="evidence" value="ECO:0007669"/>
    <property type="project" value="UniProtKB-KW"/>
</dbReference>
<evidence type="ECO:0000313" key="9">
    <source>
        <dbReference type="Proteomes" id="UP000184096"/>
    </source>
</evidence>
<comment type="function">
    <text evidence="5">Zinc chaperone that directly transfers zinc cofactor to target proteins, thereby activating them. Zinc is transferred from the CXCC motif in the GTPase domain to the zinc binding site in target proteins in a process requiring GTP hydrolysis.</text>
</comment>
<evidence type="ECO:0000256" key="5">
    <source>
        <dbReference type="ARBA" id="ARBA00045658"/>
    </source>
</evidence>
<dbReference type="Pfam" id="PF07683">
    <property type="entry name" value="CobW_C"/>
    <property type="match status" value="1"/>
</dbReference>
<keyword evidence="2" id="KW-0378">Hydrolase</keyword>
<dbReference type="Gene3D" id="3.30.1220.10">
    <property type="entry name" value="CobW-like, C-terminal domain"/>
    <property type="match status" value="1"/>
</dbReference>